<dbReference type="RefSeq" id="WP_089331056.1">
    <property type="nucleotide sequence ID" value="NZ_FZOR01000070.1"/>
</dbReference>
<name>A0A239P4Y3_9ACTN</name>
<reference evidence="2 3" key="1">
    <citation type="submission" date="2017-06" db="EMBL/GenBank/DDBJ databases">
        <authorList>
            <person name="Kim H.J."/>
            <person name="Triplett B.A."/>
        </authorList>
    </citation>
    <scope>NUCLEOTIDE SEQUENCE [LARGE SCALE GENOMIC DNA]</scope>
    <source>
        <strain evidence="2 3">DSM 44715</strain>
    </source>
</reference>
<dbReference type="AlphaFoldDB" id="A0A239P4Y3"/>
<gene>
    <name evidence="2" type="ORF">SAMN05443665_10702</name>
</gene>
<dbReference type="EMBL" id="FZOR01000070">
    <property type="protein sequence ID" value="SNT62191.1"/>
    <property type="molecule type" value="Genomic_DNA"/>
</dbReference>
<accession>A0A239P4Y3</accession>
<dbReference type="Proteomes" id="UP000198318">
    <property type="component" value="Unassembled WGS sequence"/>
</dbReference>
<evidence type="ECO:0000256" key="1">
    <source>
        <dbReference type="SAM" id="Phobius"/>
    </source>
</evidence>
<proteinExistence type="predicted"/>
<keyword evidence="1" id="KW-0472">Membrane</keyword>
<feature type="transmembrane region" description="Helical" evidence="1">
    <location>
        <begin position="75"/>
        <end position="96"/>
    </location>
</feature>
<keyword evidence="1" id="KW-0812">Transmembrane</keyword>
<keyword evidence="1" id="KW-1133">Transmembrane helix</keyword>
<organism evidence="2 3">
    <name type="scientific">Actinomadura meyerae</name>
    <dbReference type="NCBI Taxonomy" id="240840"/>
    <lineage>
        <taxon>Bacteria</taxon>
        <taxon>Bacillati</taxon>
        <taxon>Actinomycetota</taxon>
        <taxon>Actinomycetes</taxon>
        <taxon>Streptosporangiales</taxon>
        <taxon>Thermomonosporaceae</taxon>
        <taxon>Actinomadura</taxon>
    </lineage>
</organism>
<evidence type="ECO:0000313" key="2">
    <source>
        <dbReference type="EMBL" id="SNT62191.1"/>
    </source>
</evidence>
<feature type="transmembrane region" description="Helical" evidence="1">
    <location>
        <begin position="108"/>
        <end position="126"/>
    </location>
</feature>
<feature type="transmembrane region" description="Helical" evidence="1">
    <location>
        <begin position="21"/>
        <end position="40"/>
    </location>
</feature>
<evidence type="ECO:0000313" key="3">
    <source>
        <dbReference type="Proteomes" id="UP000198318"/>
    </source>
</evidence>
<keyword evidence="3" id="KW-1185">Reference proteome</keyword>
<sequence length="141" mass="14642">MPQTTAPPDERQRIGIIADSAVKMLLAAAFLVGAAPLGRLFGVPTWLMAAAGAALLICGGIEVKHLRTRPARTYVRLMVGYDAGWVLATLAALPPLWGSSDAGGEVWLGYQTVAPLAFATLLLTAAPPQTSSKPGVADPTH</sequence>
<dbReference type="OrthoDB" id="4560175at2"/>
<protein>
    <submittedName>
        <fullName evidence="2">Uncharacterized protein</fullName>
    </submittedName>
</protein>
<feature type="transmembrane region" description="Helical" evidence="1">
    <location>
        <begin position="46"/>
        <end position="63"/>
    </location>
</feature>